<protein>
    <submittedName>
        <fullName evidence="6">Putative multidrug resistance protein</fullName>
    </submittedName>
</protein>
<proteinExistence type="inferred from homology"/>
<dbReference type="AlphaFoldDB" id="D8WWP6"/>
<evidence type="ECO:0000256" key="3">
    <source>
        <dbReference type="ARBA" id="ARBA00022840"/>
    </source>
</evidence>
<dbReference type="CDD" id="cd02037">
    <property type="entry name" value="Mrp_NBP35"/>
    <property type="match status" value="1"/>
</dbReference>
<dbReference type="SUPFAM" id="SSF52540">
    <property type="entry name" value="P-loop containing nucleoside triphosphate hydrolases"/>
    <property type="match status" value="1"/>
</dbReference>
<dbReference type="PANTHER" id="PTHR23264:SF19">
    <property type="entry name" value="CYTOSOLIC FE-S CLUSTER ASSEMBLY FACTOR NUBP2"/>
    <property type="match status" value="1"/>
</dbReference>
<accession>D8WWP6</accession>
<sequence length="317" mass="34230">MLIFHVLLMKKVAVSPARSAKSFDCKEQSKWDVYKHGRLALAQRKMSSIKHKIAIVGGKGGVGKTMLAVNIAAGLAKRGKRVAVLDSDYDGSSVPRMLGVADKKLYMGAQGIEPVEALLGIKVVSMGNLRNDNDIVTWYSDSRRGATEEFITHVNYGELDYLIVDLPPGTSADTVNSMLFIPDMTGIVFITVPSEVSQGVALRAATICGKGGVKGIGIVENMSGHVCRHCDHRSEIYSTGGGEKLAEATGIPLIGKLPVEGYAGMACDEGVPFVVAYPESASAKIMEKVVDKIEEEVLTSRRDLSHLNTDYGKRSWW</sequence>
<dbReference type="EMBL" id="GU357990">
    <property type="protein sequence ID" value="ADJ94000.1"/>
    <property type="molecule type" value="Genomic_DNA"/>
</dbReference>
<keyword evidence="1" id="KW-0479">Metal-binding</keyword>
<keyword evidence="2" id="KW-0547">Nucleotide-binding</keyword>
<name>D8WWP6_9FIRM</name>
<reference evidence="6" key="1">
    <citation type="journal article" date="2010" name="Environ. Microbiol.">
        <title>Identification of enzymes involved in anaerobic benzene degradation by a strictly anaerobic iron-reducing enrichment culture.</title>
        <authorList>
            <person name="Abu Laban N."/>
            <person name="Selesi D."/>
            <person name="Rattei T."/>
            <person name="Tischler P."/>
            <person name="Meckenstock R.U."/>
        </authorList>
    </citation>
    <scope>NUCLEOTIDE SEQUENCE</scope>
</reference>
<evidence type="ECO:0000313" key="6">
    <source>
        <dbReference type="EMBL" id="ADJ94000.1"/>
    </source>
</evidence>
<dbReference type="Gene3D" id="3.40.50.300">
    <property type="entry name" value="P-loop containing nucleotide triphosphate hydrolases"/>
    <property type="match status" value="1"/>
</dbReference>
<evidence type="ECO:0000256" key="1">
    <source>
        <dbReference type="ARBA" id="ARBA00022723"/>
    </source>
</evidence>
<dbReference type="Pfam" id="PF10609">
    <property type="entry name" value="ParA"/>
    <property type="match status" value="1"/>
</dbReference>
<dbReference type="GO" id="GO:0046872">
    <property type="term" value="F:metal ion binding"/>
    <property type="evidence" value="ECO:0007669"/>
    <property type="project" value="UniProtKB-KW"/>
</dbReference>
<evidence type="ECO:0000256" key="2">
    <source>
        <dbReference type="ARBA" id="ARBA00022741"/>
    </source>
</evidence>
<dbReference type="InterPro" id="IPR019591">
    <property type="entry name" value="Mrp/NBP35_ATP-bd"/>
</dbReference>
<dbReference type="GO" id="GO:0005829">
    <property type="term" value="C:cytosol"/>
    <property type="evidence" value="ECO:0007669"/>
    <property type="project" value="TreeGrafter"/>
</dbReference>
<dbReference type="GO" id="GO:0016226">
    <property type="term" value="P:iron-sulfur cluster assembly"/>
    <property type="evidence" value="ECO:0007669"/>
    <property type="project" value="InterPro"/>
</dbReference>
<dbReference type="PANTHER" id="PTHR23264">
    <property type="entry name" value="NUCLEOTIDE-BINDING PROTEIN NBP35 YEAST -RELATED"/>
    <property type="match status" value="1"/>
</dbReference>
<keyword evidence="4" id="KW-0408">Iron</keyword>
<dbReference type="GO" id="GO:0140663">
    <property type="term" value="F:ATP-dependent FeS chaperone activity"/>
    <property type="evidence" value="ECO:0007669"/>
    <property type="project" value="InterPro"/>
</dbReference>
<keyword evidence="5" id="KW-0411">Iron-sulfur</keyword>
<evidence type="ECO:0000256" key="4">
    <source>
        <dbReference type="ARBA" id="ARBA00023004"/>
    </source>
</evidence>
<keyword evidence="3" id="KW-0067">ATP-binding</keyword>
<feature type="non-terminal residue" evidence="6">
    <location>
        <position position="317"/>
    </location>
</feature>
<dbReference type="GO" id="GO:0005524">
    <property type="term" value="F:ATP binding"/>
    <property type="evidence" value="ECO:0007669"/>
    <property type="project" value="UniProtKB-KW"/>
</dbReference>
<dbReference type="GO" id="GO:0051536">
    <property type="term" value="F:iron-sulfur cluster binding"/>
    <property type="evidence" value="ECO:0007669"/>
    <property type="project" value="UniProtKB-KW"/>
</dbReference>
<organism evidence="6">
    <name type="scientific">Clostridia bacterium enrichment culture clone BF</name>
    <dbReference type="NCBI Taxonomy" id="857391"/>
    <lineage>
        <taxon>Bacteria</taxon>
        <taxon>Bacillati</taxon>
        <taxon>Bacillota</taxon>
        <taxon>Clostridia</taxon>
        <taxon>environmental samples</taxon>
    </lineage>
</organism>
<dbReference type="InterPro" id="IPR033756">
    <property type="entry name" value="YlxH/NBP35"/>
</dbReference>
<dbReference type="HAMAP" id="MF_02040">
    <property type="entry name" value="Mrp_NBP35"/>
    <property type="match status" value="1"/>
</dbReference>
<dbReference type="InterPro" id="IPR027417">
    <property type="entry name" value="P-loop_NTPase"/>
</dbReference>
<evidence type="ECO:0000256" key="5">
    <source>
        <dbReference type="ARBA" id="ARBA00023014"/>
    </source>
</evidence>